<proteinExistence type="predicted"/>
<protein>
    <submittedName>
        <fullName evidence="3">NAD(P)/FAD-dependent oxidoreductase</fullName>
    </submittedName>
</protein>
<dbReference type="AlphaFoldDB" id="A0A9D2B684"/>
<dbReference type="PANTHER" id="PTHR42887">
    <property type="entry name" value="OS12G0638800 PROTEIN"/>
    <property type="match status" value="1"/>
</dbReference>
<feature type="transmembrane region" description="Helical" evidence="1">
    <location>
        <begin position="6"/>
        <end position="25"/>
    </location>
</feature>
<evidence type="ECO:0000259" key="2">
    <source>
        <dbReference type="Pfam" id="PF03486"/>
    </source>
</evidence>
<feature type="non-terminal residue" evidence="3">
    <location>
        <position position="195"/>
    </location>
</feature>
<dbReference type="Gene3D" id="3.50.50.60">
    <property type="entry name" value="FAD/NAD(P)-binding domain"/>
    <property type="match status" value="1"/>
</dbReference>
<keyword evidence="1" id="KW-0472">Membrane</keyword>
<reference evidence="3" key="2">
    <citation type="submission" date="2021-04" db="EMBL/GenBank/DDBJ databases">
        <authorList>
            <person name="Gilroy R."/>
        </authorList>
    </citation>
    <scope>NUCLEOTIDE SEQUENCE</scope>
    <source>
        <strain evidence="3">1193</strain>
    </source>
</reference>
<dbReference type="Proteomes" id="UP000824248">
    <property type="component" value="Unassembled WGS sequence"/>
</dbReference>
<organism evidence="3 4">
    <name type="scientific">Candidatus Halomonas stercoripullorum</name>
    <dbReference type="NCBI Taxonomy" id="2838617"/>
    <lineage>
        <taxon>Bacteria</taxon>
        <taxon>Pseudomonadati</taxon>
        <taxon>Pseudomonadota</taxon>
        <taxon>Gammaproteobacteria</taxon>
        <taxon>Oceanospirillales</taxon>
        <taxon>Halomonadaceae</taxon>
        <taxon>Halomonas</taxon>
    </lineage>
</organism>
<keyword evidence="1" id="KW-0812">Transmembrane</keyword>
<keyword evidence="1" id="KW-1133">Transmembrane helix</keyword>
<dbReference type="NCBIfam" id="TIGR00275">
    <property type="entry name" value="aminoacetone oxidase family FAD-binding enzyme"/>
    <property type="match status" value="1"/>
</dbReference>
<evidence type="ECO:0000313" key="4">
    <source>
        <dbReference type="Proteomes" id="UP000824248"/>
    </source>
</evidence>
<dbReference type="Pfam" id="PF03486">
    <property type="entry name" value="HI0933_like"/>
    <property type="match status" value="1"/>
</dbReference>
<dbReference type="InterPro" id="IPR036188">
    <property type="entry name" value="FAD/NAD-bd_sf"/>
</dbReference>
<dbReference type="SUPFAM" id="SSF51905">
    <property type="entry name" value="FAD/NAD(P)-binding domain"/>
    <property type="match status" value="1"/>
</dbReference>
<comment type="caution">
    <text evidence="3">The sequence shown here is derived from an EMBL/GenBank/DDBJ whole genome shotgun (WGS) entry which is preliminary data.</text>
</comment>
<accession>A0A9D2B684</accession>
<name>A0A9D2B684_9GAMM</name>
<dbReference type="PRINTS" id="PR00411">
    <property type="entry name" value="PNDRDTASEI"/>
</dbReference>
<evidence type="ECO:0000256" key="1">
    <source>
        <dbReference type="SAM" id="Phobius"/>
    </source>
</evidence>
<dbReference type="PANTHER" id="PTHR42887:SF2">
    <property type="entry name" value="OS12G0638800 PROTEIN"/>
    <property type="match status" value="1"/>
</dbReference>
<dbReference type="EMBL" id="DXFC01000311">
    <property type="protein sequence ID" value="HIX62635.1"/>
    <property type="molecule type" value="Genomic_DNA"/>
</dbReference>
<gene>
    <name evidence="3" type="ORF">H9854_10425</name>
</gene>
<feature type="domain" description="RsdA/BaiN/AoA(So)-like Rossmann fold-like" evidence="2">
    <location>
        <begin position="4"/>
        <end position="186"/>
    </location>
</feature>
<sequence length="195" mass="20771">MNPDLVIIGAGAAGLMCALTAGYAGKRVLVLDHAKRPGSKILMSGGGRCNFTNLACGPGNFFSANPAFCISALKRYRPENFVELVERHGLEYVEKAPGQLFCADSAKELLAVLLTECEWAGVELRLNTRVERVERQGEGMRLQTPLGRIDAGVVVIATGGLSIPTMGATGFGYDVARQFGLAVTETRPALVPFTL</sequence>
<dbReference type="InterPro" id="IPR004792">
    <property type="entry name" value="BaiN-like"/>
</dbReference>
<evidence type="ECO:0000313" key="3">
    <source>
        <dbReference type="EMBL" id="HIX62635.1"/>
    </source>
</evidence>
<dbReference type="InterPro" id="IPR057661">
    <property type="entry name" value="RsdA/BaiN/AoA(So)_Rossmann"/>
</dbReference>
<reference evidence="3" key="1">
    <citation type="journal article" date="2021" name="PeerJ">
        <title>Extensive microbial diversity within the chicken gut microbiome revealed by metagenomics and culture.</title>
        <authorList>
            <person name="Gilroy R."/>
            <person name="Ravi A."/>
            <person name="Getino M."/>
            <person name="Pursley I."/>
            <person name="Horton D.L."/>
            <person name="Alikhan N.F."/>
            <person name="Baker D."/>
            <person name="Gharbi K."/>
            <person name="Hall N."/>
            <person name="Watson M."/>
            <person name="Adriaenssens E.M."/>
            <person name="Foster-Nyarko E."/>
            <person name="Jarju S."/>
            <person name="Secka A."/>
            <person name="Antonio M."/>
            <person name="Oren A."/>
            <person name="Chaudhuri R.R."/>
            <person name="La Ragione R."/>
            <person name="Hildebrand F."/>
            <person name="Pallen M.J."/>
        </authorList>
    </citation>
    <scope>NUCLEOTIDE SEQUENCE</scope>
    <source>
        <strain evidence="3">1193</strain>
    </source>
</reference>